<evidence type="ECO:0000256" key="7">
    <source>
        <dbReference type="SAM" id="Phobius"/>
    </source>
</evidence>
<feature type="transmembrane region" description="Helical" evidence="7">
    <location>
        <begin position="385"/>
        <end position="408"/>
    </location>
</feature>
<dbReference type="PANTHER" id="PTHR23503:SF127">
    <property type="entry name" value="FI08437P-RELATED"/>
    <property type="match status" value="1"/>
</dbReference>
<feature type="transmembrane region" description="Helical" evidence="7">
    <location>
        <begin position="269"/>
        <end position="287"/>
    </location>
</feature>
<feature type="transmembrane region" description="Helical" evidence="7">
    <location>
        <begin position="549"/>
        <end position="569"/>
    </location>
</feature>
<keyword evidence="6" id="KW-0813">Transport</keyword>
<dbReference type="Pfam" id="PF00083">
    <property type="entry name" value="Sugar_tr"/>
    <property type="match status" value="1"/>
</dbReference>
<dbReference type="RefSeq" id="XP_014480801.1">
    <property type="nucleotide sequence ID" value="XM_014625315.1"/>
</dbReference>
<feature type="domain" description="Major facilitator superfamily (MFS) profile" evidence="8">
    <location>
        <begin position="110"/>
        <end position="573"/>
    </location>
</feature>
<dbReference type="InterPro" id="IPR045263">
    <property type="entry name" value="GLUT"/>
</dbReference>
<dbReference type="InterPro" id="IPR020846">
    <property type="entry name" value="MFS_dom"/>
</dbReference>
<dbReference type="InterPro" id="IPR005829">
    <property type="entry name" value="Sugar_transporter_CS"/>
</dbReference>
<feature type="transmembrane region" description="Helical" evidence="7">
    <location>
        <begin position="239"/>
        <end position="257"/>
    </location>
</feature>
<dbReference type="PROSITE" id="PS50850">
    <property type="entry name" value="MFS"/>
    <property type="match status" value="1"/>
</dbReference>
<keyword evidence="2 7" id="KW-0812">Transmembrane</keyword>
<keyword evidence="3 7" id="KW-1133">Transmembrane helix</keyword>
<dbReference type="InterPro" id="IPR036259">
    <property type="entry name" value="MFS_trans_sf"/>
</dbReference>
<feature type="transmembrane region" description="Helical" evidence="7">
    <location>
        <begin position="519"/>
        <end position="543"/>
    </location>
</feature>
<dbReference type="PROSITE" id="PS00216">
    <property type="entry name" value="SUGAR_TRANSPORT_1"/>
    <property type="match status" value="1"/>
</dbReference>
<keyword evidence="4 7" id="KW-0472">Membrane</keyword>
<evidence type="ECO:0000256" key="2">
    <source>
        <dbReference type="ARBA" id="ARBA00022692"/>
    </source>
</evidence>
<feature type="transmembrane region" description="Helical" evidence="7">
    <location>
        <begin position="193"/>
        <end position="219"/>
    </location>
</feature>
<evidence type="ECO:0000313" key="11">
    <source>
        <dbReference type="RefSeq" id="XP_014480802.1"/>
    </source>
</evidence>
<dbReference type="AlphaFoldDB" id="A0A6P3XSE1"/>
<dbReference type="NCBIfam" id="TIGR00879">
    <property type="entry name" value="SP"/>
    <property type="match status" value="1"/>
</dbReference>
<feature type="transmembrane region" description="Helical" evidence="7">
    <location>
        <begin position="299"/>
        <end position="320"/>
    </location>
</feature>
<organism evidence="9 12">
    <name type="scientific">Dinoponera quadriceps</name>
    <name type="common">South American ant</name>
    <dbReference type="NCBI Taxonomy" id="609295"/>
    <lineage>
        <taxon>Eukaryota</taxon>
        <taxon>Metazoa</taxon>
        <taxon>Ecdysozoa</taxon>
        <taxon>Arthropoda</taxon>
        <taxon>Hexapoda</taxon>
        <taxon>Insecta</taxon>
        <taxon>Pterygota</taxon>
        <taxon>Neoptera</taxon>
        <taxon>Endopterygota</taxon>
        <taxon>Hymenoptera</taxon>
        <taxon>Apocrita</taxon>
        <taxon>Aculeata</taxon>
        <taxon>Formicoidea</taxon>
        <taxon>Formicidae</taxon>
        <taxon>Ponerinae</taxon>
        <taxon>Ponerini</taxon>
        <taxon>Dinoponera</taxon>
    </lineage>
</organism>
<evidence type="ECO:0000256" key="5">
    <source>
        <dbReference type="ARBA" id="ARBA00023180"/>
    </source>
</evidence>
<evidence type="ECO:0000313" key="9">
    <source>
        <dbReference type="Proteomes" id="UP000515204"/>
    </source>
</evidence>
<dbReference type="OrthoDB" id="4540492at2759"/>
<keyword evidence="9" id="KW-1185">Reference proteome</keyword>
<feature type="transmembrane region" description="Helical" evidence="7">
    <location>
        <begin position="428"/>
        <end position="448"/>
    </location>
</feature>
<dbReference type="PANTHER" id="PTHR23503">
    <property type="entry name" value="SOLUTE CARRIER FAMILY 2"/>
    <property type="match status" value="1"/>
</dbReference>
<accession>A0A6P3XSE1</accession>
<dbReference type="RefSeq" id="XP_014480802.1">
    <property type="nucleotide sequence ID" value="XM_014625316.1"/>
</dbReference>
<feature type="transmembrane region" description="Helical" evidence="7">
    <location>
        <begin position="481"/>
        <end position="507"/>
    </location>
</feature>
<evidence type="ECO:0000256" key="1">
    <source>
        <dbReference type="ARBA" id="ARBA00004141"/>
    </source>
</evidence>
<dbReference type="PRINTS" id="PR00171">
    <property type="entry name" value="SUGRTRNSPORT"/>
</dbReference>
<evidence type="ECO:0000256" key="6">
    <source>
        <dbReference type="RuleBase" id="RU003346"/>
    </source>
</evidence>
<dbReference type="Proteomes" id="UP000515204">
    <property type="component" value="Unplaced"/>
</dbReference>
<comment type="subcellular location">
    <subcellularLocation>
        <location evidence="1">Membrane</location>
        <topology evidence="1">Multi-pass membrane protein</topology>
    </subcellularLocation>
</comment>
<evidence type="ECO:0000313" key="10">
    <source>
        <dbReference type="RefSeq" id="XP_014480801.1"/>
    </source>
</evidence>
<evidence type="ECO:0000313" key="12">
    <source>
        <dbReference type="RefSeq" id="XP_014480803.1"/>
    </source>
</evidence>
<name>A0A6P3XSE1_DINQU</name>
<evidence type="ECO:0000259" key="8">
    <source>
        <dbReference type="PROSITE" id="PS50850"/>
    </source>
</evidence>
<feature type="transmembrane region" description="Helical" evidence="7">
    <location>
        <begin position="158"/>
        <end position="181"/>
    </location>
</feature>
<protein>
    <submittedName>
        <fullName evidence="10 11">Solute carrier family 2, facilitated glucose transporter member 3-like isoform X1</fullName>
    </submittedName>
</protein>
<dbReference type="GeneID" id="106747624"/>
<dbReference type="RefSeq" id="XP_014480803.1">
    <property type="nucleotide sequence ID" value="XM_014625317.1"/>
</dbReference>
<dbReference type="SUPFAM" id="SSF103473">
    <property type="entry name" value="MFS general substrate transporter"/>
    <property type="match status" value="1"/>
</dbReference>
<proteinExistence type="inferred from homology"/>
<evidence type="ECO:0000256" key="4">
    <source>
        <dbReference type="ARBA" id="ARBA00023136"/>
    </source>
</evidence>
<gene>
    <name evidence="10 11 12" type="primary">LOC106747624</name>
</gene>
<dbReference type="GO" id="GO:0015149">
    <property type="term" value="F:hexose transmembrane transporter activity"/>
    <property type="evidence" value="ECO:0007669"/>
    <property type="project" value="TreeGrafter"/>
</dbReference>
<keyword evidence="5" id="KW-0325">Glycoprotein</keyword>
<dbReference type="InterPro" id="IPR003663">
    <property type="entry name" value="Sugar/inositol_transpt"/>
</dbReference>
<evidence type="ECO:0000256" key="3">
    <source>
        <dbReference type="ARBA" id="ARBA00022989"/>
    </source>
</evidence>
<dbReference type="InterPro" id="IPR005828">
    <property type="entry name" value="MFS_sugar_transport-like"/>
</dbReference>
<reference evidence="10 11" key="1">
    <citation type="submission" date="2025-04" db="UniProtKB">
        <authorList>
            <consortium name="RefSeq"/>
        </authorList>
    </citation>
    <scope>IDENTIFICATION</scope>
</reference>
<dbReference type="KEGG" id="dqu:106747624"/>
<dbReference type="GO" id="GO:0016020">
    <property type="term" value="C:membrane"/>
    <property type="evidence" value="ECO:0007669"/>
    <property type="project" value="UniProtKB-SubCell"/>
</dbReference>
<dbReference type="Gene3D" id="1.20.1250.20">
    <property type="entry name" value="MFS general substrate transporter like domains"/>
    <property type="match status" value="1"/>
</dbReference>
<sequence>MNGFAAERHCGVHLTLPRKYCDPSPGTAAITGPRHVPRGMTIGKRSVSSCCTLLHLSHGEKKSQADVSTLCIDVTKVKSLNGEPRKSETRNNAAYDAESGGWTPLLVLAGATCCLGSALPAGFNIGVMNNPADLMMSFCNQSIRERFGTEISVYQLKILWSSIISVFLIGGVTGSLAASWLSDRFGRKGAMAAGNVCGILGGFLFFLLPITNSVELFLLGRIFVVLCFKRHPIDVRTRFTTVGLSGGLATSLLPMYLTEIAPLKLRGAVGVLCQLGMTCGVLMGQIAGLDSVLGTRDSWNIMLASFAPLCAAALFLIFALPESPKYLYIIKGQHGKALKELGRLRNMDVMLLQNEVADLQKELQKRSTSESWSIKRVLSEPTLRLPLFLVCFMQFGQQLSGINAVFYYSNSILRTAGFDHDEAEYATLGTGVANILMAIVSVPVMSFFSRRKVLMLSGVTSAICLIVLCISIALIETSPFVAGICIAAVLAYVVFYGIGLGPIPYFIGSELFDVGPRPAAMSLGSMFNWGGNFIVGMLFPIIAAEINSFAFLIFAGFTLLLVAVNKIYLPETRGRSTADIAATMTQGFKSRPNAN</sequence>
<comment type="similarity">
    <text evidence="6">Belongs to the major facilitator superfamily. Sugar transporter (TC 2.A.1.1) family.</text>
</comment>
<feature type="transmembrane region" description="Helical" evidence="7">
    <location>
        <begin position="453"/>
        <end position="475"/>
    </location>
</feature>